<name>A0A418VR43_RHOPL</name>
<dbReference type="OrthoDB" id="9799912at2"/>
<dbReference type="EMBL" id="QYYD01000001">
    <property type="protein sequence ID" value="RJF78803.1"/>
    <property type="molecule type" value="Genomic_DNA"/>
</dbReference>
<dbReference type="AlphaFoldDB" id="A0A418VR43"/>
<dbReference type="InterPro" id="IPR018669">
    <property type="entry name" value="Toxin_HigB"/>
</dbReference>
<evidence type="ECO:0000313" key="1">
    <source>
        <dbReference type="EMBL" id="RJF78803.1"/>
    </source>
</evidence>
<dbReference type="RefSeq" id="WP_119854697.1">
    <property type="nucleotide sequence ID" value="NZ_QYYD01000001.1"/>
</dbReference>
<dbReference type="GO" id="GO:0004519">
    <property type="term" value="F:endonuclease activity"/>
    <property type="evidence" value="ECO:0007669"/>
    <property type="project" value="InterPro"/>
</dbReference>
<organism evidence="1 2">
    <name type="scientific">Rhodopseudomonas palustris</name>
    <dbReference type="NCBI Taxonomy" id="1076"/>
    <lineage>
        <taxon>Bacteria</taxon>
        <taxon>Pseudomonadati</taxon>
        <taxon>Pseudomonadota</taxon>
        <taxon>Alphaproteobacteria</taxon>
        <taxon>Hyphomicrobiales</taxon>
        <taxon>Nitrobacteraceae</taxon>
        <taxon>Rhodopseudomonas</taxon>
    </lineage>
</organism>
<protein>
    <submittedName>
        <fullName evidence="1">Type II toxin-antitoxin system HigB family toxin</fullName>
    </submittedName>
</protein>
<gene>
    <name evidence="1" type="ORF">D4Q52_01220</name>
</gene>
<reference evidence="1 2" key="1">
    <citation type="submission" date="2018-09" db="EMBL/GenBank/DDBJ databases">
        <title>Draft genome sequence of Rhodopseudomonas palustris 2.1.18.</title>
        <authorList>
            <person name="Robertson S.L."/>
            <person name="Meyer T.E."/>
            <person name="Kyndt J.A."/>
        </authorList>
    </citation>
    <scope>NUCLEOTIDE SEQUENCE [LARGE SCALE GENOMIC DNA]</scope>
    <source>
        <strain evidence="1 2">2.1.18</strain>
    </source>
</reference>
<accession>A0A418VR43</accession>
<dbReference type="GO" id="GO:0110001">
    <property type="term" value="C:toxin-antitoxin complex"/>
    <property type="evidence" value="ECO:0007669"/>
    <property type="project" value="InterPro"/>
</dbReference>
<comment type="caution">
    <text evidence="1">The sequence shown here is derived from an EMBL/GenBank/DDBJ whole genome shotgun (WGS) entry which is preliminary data.</text>
</comment>
<dbReference type="Proteomes" id="UP000285523">
    <property type="component" value="Unassembled WGS sequence"/>
</dbReference>
<dbReference type="Pfam" id="PF09907">
    <property type="entry name" value="HigB_toxin"/>
    <property type="match status" value="1"/>
</dbReference>
<evidence type="ECO:0000313" key="2">
    <source>
        <dbReference type="Proteomes" id="UP000285523"/>
    </source>
</evidence>
<dbReference type="GO" id="GO:0003723">
    <property type="term" value="F:RNA binding"/>
    <property type="evidence" value="ECO:0007669"/>
    <property type="project" value="InterPro"/>
</dbReference>
<proteinExistence type="predicted"/>
<sequence>MQRAAPKSKVLNRERVRFENAGGNFRLIAAFDFRRQVAFVKFIGTHAEYDRVDALTVSQF</sequence>